<dbReference type="InterPro" id="IPR016181">
    <property type="entry name" value="Acyl_CoA_acyltransferase"/>
</dbReference>
<organism evidence="2 3">
    <name type="scientific">Phytoactinopolyspora halophila</name>
    <dbReference type="NCBI Taxonomy" id="1981511"/>
    <lineage>
        <taxon>Bacteria</taxon>
        <taxon>Bacillati</taxon>
        <taxon>Actinomycetota</taxon>
        <taxon>Actinomycetes</taxon>
        <taxon>Jiangellales</taxon>
        <taxon>Jiangellaceae</taxon>
        <taxon>Phytoactinopolyspora</taxon>
    </lineage>
</organism>
<proteinExistence type="predicted"/>
<feature type="domain" description="N-acetyltransferase" evidence="1">
    <location>
        <begin position="19"/>
        <end position="173"/>
    </location>
</feature>
<dbReference type="GO" id="GO:0016747">
    <property type="term" value="F:acyltransferase activity, transferring groups other than amino-acyl groups"/>
    <property type="evidence" value="ECO:0007669"/>
    <property type="project" value="InterPro"/>
</dbReference>
<sequence length="338" mass="38062">MYCEVVPESLPSLPPDVGLTWRALTVDDVPAWFHLKKTIEDHDDAVERTAEHELTTLFTGSWRDPERDFIGGFDEHGRMRAWARTEFRPADEGTPAPILLGGVHPADRGRGIGRALLAWSEARARQQLVAAGSTGPARLRVFVDEHQATTRSLVERAGYSALRWYVEMRRDLSQPLPKVGVDDVRIELYDRARDEDVRLTHNESFAVDHWGSNPLSSEEWTLSVVDAESFRADWSFVAVDPPSDRVVGYLISGRYEQDWEPQGYTEGWTDLLAVRREYRGRGIAEALLTAAMHAYADAGLEYAGLDVDTENPTGALGLYERLGYVRERSTVMYAKELA</sequence>
<dbReference type="SUPFAM" id="SSF55729">
    <property type="entry name" value="Acyl-CoA N-acyltransferases (Nat)"/>
    <property type="match status" value="2"/>
</dbReference>
<keyword evidence="2" id="KW-0808">Transferase</keyword>
<dbReference type="CDD" id="cd04301">
    <property type="entry name" value="NAT_SF"/>
    <property type="match status" value="2"/>
</dbReference>
<dbReference type="EMBL" id="QMIG01000002">
    <property type="protein sequence ID" value="RAW18059.1"/>
    <property type="molecule type" value="Genomic_DNA"/>
</dbReference>
<reference evidence="2 3" key="1">
    <citation type="submission" date="2018-06" db="EMBL/GenBank/DDBJ databases">
        <title>Phytoactinopolyspora halophila sp. nov., a novel halophilic actinomycete isolated from a saline soil in China.</title>
        <authorList>
            <person name="Tang S.-K."/>
        </authorList>
    </citation>
    <scope>NUCLEOTIDE SEQUENCE [LARGE SCALE GENOMIC DNA]</scope>
    <source>
        <strain evidence="2 3">YIM 96934</strain>
    </source>
</reference>
<dbReference type="Proteomes" id="UP000250462">
    <property type="component" value="Unassembled WGS sequence"/>
</dbReference>
<feature type="domain" description="N-acetyltransferase" evidence="1">
    <location>
        <begin position="184"/>
        <end position="338"/>
    </location>
</feature>
<protein>
    <submittedName>
        <fullName evidence="2">GNAT family N-acetyltransferase</fullName>
    </submittedName>
</protein>
<name>A0A329R268_9ACTN</name>
<gene>
    <name evidence="2" type="ORF">DPM12_04310</name>
</gene>
<dbReference type="PROSITE" id="PS51186">
    <property type="entry name" value="GNAT"/>
    <property type="match status" value="2"/>
</dbReference>
<dbReference type="Pfam" id="PF00583">
    <property type="entry name" value="Acetyltransf_1"/>
    <property type="match status" value="1"/>
</dbReference>
<accession>A0A329R268</accession>
<dbReference type="OrthoDB" id="9799092at2"/>
<evidence type="ECO:0000313" key="3">
    <source>
        <dbReference type="Proteomes" id="UP000250462"/>
    </source>
</evidence>
<evidence type="ECO:0000259" key="1">
    <source>
        <dbReference type="PROSITE" id="PS51186"/>
    </source>
</evidence>
<dbReference type="AlphaFoldDB" id="A0A329R268"/>
<keyword evidence="3" id="KW-1185">Reference proteome</keyword>
<evidence type="ECO:0000313" key="2">
    <source>
        <dbReference type="EMBL" id="RAW18059.1"/>
    </source>
</evidence>
<comment type="caution">
    <text evidence="2">The sequence shown here is derived from an EMBL/GenBank/DDBJ whole genome shotgun (WGS) entry which is preliminary data.</text>
</comment>
<dbReference type="Gene3D" id="3.40.630.30">
    <property type="match status" value="1"/>
</dbReference>
<dbReference type="InterPro" id="IPR000182">
    <property type="entry name" value="GNAT_dom"/>
</dbReference>
<dbReference type="PANTHER" id="PTHR43072">
    <property type="entry name" value="N-ACETYLTRANSFERASE"/>
    <property type="match status" value="1"/>
</dbReference>